<organism evidence="2 3">
    <name type="scientific">Verticillium longisporum</name>
    <name type="common">Verticillium dahliae var. longisporum</name>
    <dbReference type="NCBI Taxonomy" id="100787"/>
    <lineage>
        <taxon>Eukaryota</taxon>
        <taxon>Fungi</taxon>
        <taxon>Dikarya</taxon>
        <taxon>Ascomycota</taxon>
        <taxon>Pezizomycotina</taxon>
        <taxon>Sordariomycetes</taxon>
        <taxon>Hypocreomycetidae</taxon>
        <taxon>Glomerellales</taxon>
        <taxon>Plectosphaerellaceae</taxon>
        <taxon>Verticillium</taxon>
    </lineage>
</organism>
<dbReference type="Proteomes" id="UP000045706">
    <property type="component" value="Unassembled WGS sequence"/>
</dbReference>
<evidence type="ECO:0000313" key="3">
    <source>
        <dbReference type="Proteomes" id="UP000045706"/>
    </source>
</evidence>
<evidence type="ECO:0000313" key="2">
    <source>
        <dbReference type="EMBL" id="CRK17338.1"/>
    </source>
</evidence>
<gene>
    <name evidence="2" type="ORF">BN1723_021044</name>
</gene>
<reference evidence="3" key="1">
    <citation type="submission" date="2015-05" db="EMBL/GenBank/DDBJ databases">
        <authorList>
            <person name="Fogelqvist Johan"/>
        </authorList>
    </citation>
    <scope>NUCLEOTIDE SEQUENCE [LARGE SCALE GENOMIC DNA]</scope>
</reference>
<evidence type="ECO:0000256" key="1">
    <source>
        <dbReference type="SAM" id="MobiDB-lite"/>
    </source>
</evidence>
<feature type="region of interest" description="Disordered" evidence="1">
    <location>
        <begin position="1"/>
        <end position="23"/>
    </location>
</feature>
<proteinExistence type="predicted"/>
<dbReference type="AlphaFoldDB" id="A0A0G4L5V4"/>
<name>A0A0G4L5V4_VERLO</name>
<feature type="compositionally biased region" description="Pro residues" evidence="1">
    <location>
        <begin position="14"/>
        <end position="23"/>
    </location>
</feature>
<feature type="non-terminal residue" evidence="2">
    <location>
        <position position="23"/>
    </location>
</feature>
<sequence>MPARQDAYSVSIPTSPPPPASLD</sequence>
<dbReference type="EMBL" id="CVQI01007798">
    <property type="protein sequence ID" value="CRK17338.1"/>
    <property type="molecule type" value="Genomic_DNA"/>
</dbReference>
<accession>A0A0G4L5V4</accession>
<protein>
    <submittedName>
        <fullName evidence="2">Uncharacterized protein</fullName>
    </submittedName>
</protein>